<dbReference type="Gene3D" id="3.30.200.20">
    <property type="entry name" value="Phosphorylase Kinase, domain 1"/>
    <property type="match status" value="1"/>
</dbReference>
<keyword evidence="14" id="KW-1185">Reference proteome</keyword>
<keyword evidence="8" id="KW-0547">Nucleotide-binding</keyword>
<proteinExistence type="inferred from homology"/>
<keyword evidence="8" id="KW-0067">ATP-binding</keyword>
<accession>A0A7J6HPY5</accession>
<reference evidence="13 14" key="1">
    <citation type="journal article" date="2020" name="bioRxiv">
        <title>Sequence and annotation of 42 cannabis genomes reveals extensive copy number variation in cannabinoid synthesis and pathogen resistance genes.</title>
        <authorList>
            <person name="Mckernan K.J."/>
            <person name="Helbert Y."/>
            <person name="Kane L.T."/>
            <person name="Ebling H."/>
            <person name="Zhang L."/>
            <person name="Liu B."/>
            <person name="Eaton Z."/>
            <person name="Mclaughlin S."/>
            <person name="Kingan S."/>
            <person name="Baybayan P."/>
            <person name="Concepcion G."/>
            <person name="Jordan M."/>
            <person name="Riva A."/>
            <person name="Barbazuk W."/>
            <person name="Harkins T."/>
        </authorList>
    </citation>
    <scope>NUCLEOTIDE SEQUENCE [LARGE SCALE GENOMIC DNA]</scope>
    <source>
        <strain evidence="14">cv. Jamaican Lion 4</strain>
        <tissue evidence="13">Leaf</tissue>
    </source>
</reference>
<comment type="caution">
    <text evidence="13">The sequence shown here is derived from an EMBL/GenBank/DDBJ whole genome shotgun (WGS) entry which is preliminary data.</text>
</comment>
<keyword evidence="4 9" id="KW-0863">Zinc-finger</keyword>
<dbReference type="Gene3D" id="4.10.1110.10">
    <property type="entry name" value="AN1-like Zinc finger"/>
    <property type="match status" value="1"/>
</dbReference>
<dbReference type="CDD" id="cd24041">
    <property type="entry name" value="ASKHA_NBD_AtAPY1-like"/>
    <property type="match status" value="1"/>
</dbReference>
<feature type="compositionally biased region" description="Basic and acidic residues" evidence="11">
    <location>
        <begin position="890"/>
        <end position="900"/>
    </location>
</feature>
<dbReference type="InterPro" id="IPR035896">
    <property type="entry name" value="AN1-like_Znf"/>
</dbReference>
<evidence type="ECO:0000313" key="13">
    <source>
        <dbReference type="EMBL" id="KAF4397065.1"/>
    </source>
</evidence>
<keyword evidence="6" id="KW-0862">Zinc</keyword>
<sequence length="1436" mass="156704">MMMKKKNIGTSLILLLVPLALLLVLYVNPPHYSSSSSSKTSLHLYTINPHRKLISHILLTSSSESSSSYAVIFDAGSSGSRVHVYQFDSNLDLLSIEGELEIYDHVEPGLSSYASNVTAAAESLIGLLQIAEDAVPQDLHSSTPVRVGATAGLRSLSGNTSEEILEEVRKLLKEKSDFKLESDDSVAVLDGIQEGSYLWVAINYLLGNLGKEYGETVGVVDLGGGSVQMSYAISEKAYSNAPTPKNGEETYVKETYLKGSKYYLYVHSYLGYGLLAARAGLLNVTGDYGSPCILDGYNGDYTYSGITYNASAFGSSIYKCRKVADKALRLSDSCSYINCTFSGIWNGGGGIGVSNLYVGSFFFDRAAQVGFINKSDHVAKAYPAQFKDAATLACQTKFEDAASVFPSVDESDLPYICLDLVYQYSLLVDGFGLKPWEEITLVKKVKYQDGWVEAAWPLGSAIEALGVTAVVAIKSIDLDIKSRTDFDNVRRETKMMSLLSHPNILNAHCSFMVDRRLWVVMPFMSAGSLQSIIASSFPNGLRNNEQQAYQLRIFFFFFFSEAEYSRKTTADSSRSDEPVSAKRVVNRCSGCRRKVGLTGFRCRSGELFCAEHRYTDRHDSFPCGVRFVVGCHRWLRIWIVAEVFFLFTMESFLPDISKALSAREREVVSLSGVSIPVQRPKGKSIAVDTNQIVEKPPNNTPCVNIHPSSIASSSNVVVPNLKDSSKDFFLQSNPNINPEKVIQSMPATFSTSSQGIIKDNSHISEVPNSSVRLSLATPAAYAHVHPPSANTMSHQQDKVIPTHSTVVSSHPLDNVVPSALTAEFSPGSSMASHTRMSSLFSKRQLTTSGGNVRSVLKRCRTRLNPLADTTNTFTHPQPDPSSEMSSLSLKELETVQEGKQKGPPAATNGQIRYRSPSSAELLEGQTNSPPSDQDHHLHNHHSQGFFESEKMSKRPGGGRPLGHDSIGDKIQRYRGILLLISVPLLLVTFIVYVMPTRSEYSIANRKVSPTALRSKASYAVIFDAGSSGSRVHVFNFDGNLDLVPIGGNLELFLQIKPGLSAYADNPRSAAESLIGLLDKAQEAVPKKLRSSTPVRVGATAGLRSLPGDTSERILQELTMCSSGFSIANTSTLFSKVRDLLRERSSFKLEPNAVSVIDGTQEGSYQWVTINFLLGNLGKKYGNTVGVVDLGGGSVQMAYAISEAAAAKAPKPTEGEDTYVKEMYLKGRKYYLYVHSYLRYGLLAARAEILKVSGDSENPCILGGYDGSLKYGGQSYKASAPSSGSSLDECKTITGKALRIRDTCSHMKCTFGGVWNGGGGDGQRNLFVASFFFDRAAEAGLVKPSDNVARVRPSDFEDVAKRACQTKLKDAKALYPRVDESNLPYICMDLVYQYSLLVDGFGLDPWHEITLVKQVKYNNDFVEAAWPLGSAIEAVSS</sequence>
<dbReference type="SUPFAM" id="SSF118310">
    <property type="entry name" value="AN1-like Zinc finger"/>
    <property type="match status" value="1"/>
</dbReference>
<protein>
    <recommendedName>
        <fullName evidence="12">AN1-type domain-containing protein</fullName>
    </recommendedName>
</protein>
<evidence type="ECO:0000256" key="2">
    <source>
        <dbReference type="ARBA" id="ARBA00009283"/>
    </source>
</evidence>
<evidence type="ECO:0000256" key="5">
    <source>
        <dbReference type="ARBA" id="ARBA00022801"/>
    </source>
</evidence>
<evidence type="ECO:0000256" key="6">
    <source>
        <dbReference type="ARBA" id="ARBA00022833"/>
    </source>
</evidence>
<dbReference type="InterPro" id="IPR000058">
    <property type="entry name" value="Znf_AN1"/>
</dbReference>
<evidence type="ECO:0000256" key="3">
    <source>
        <dbReference type="ARBA" id="ARBA00022723"/>
    </source>
</evidence>
<evidence type="ECO:0000259" key="12">
    <source>
        <dbReference type="PROSITE" id="PS51039"/>
    </source>
</evidence>
<dbReference type="GO" id="GO:0017110">
    <property type="term" value="F:nucleoside diphosphate phosphatase activity"/>
    <property type="evidence" value="ECO:0007669"/>
    <property type="project" value="TreeGrafter"/>
</dbReference>
<dbReference type="Gene3D" id="3.30.420.40">
    <property type="match status" value="2"/>
</dbReference>
<evidence type="ECO:0000256" key="8">
    <source>
        <dbReference type="PIRSR" id="PIRSR600407-2"/>
    </source>
</evidence>
<comment type="similarity">
    <text evidence="2 10">Belongs to the GDA1/CD39 NTPase family.</text>
</comment>
<feature type="domain" description="AN1-type" evidence="12">
    <location>
        <begin position="582"/>
        <end position="628"/>
    </location>
</feature>
<dbReference type="GO" id="GO:0009134">
    <property type="term" value="P:nucleoside diphosphate catabolic process"/>
    <property type="evidence" value="ECO:0007669"/>
    <property type="project" value="TreeGrafter"/>
</dbReference>
<dbReference type="FunFam" id="3.30.420.150:FF:000008">
    <property type="entry name" value="Apyrase 1"/>
    <property type="match status" value="2"/>
</dbReference>
<dbReference type="Pfam" id="PF01150">
    <property type="entry name" value="GDA1_CD39"/>
    <property type="match status" value="2"/>
</dbReference>
<dbReference type="EMBL" id="JAATIQ010000034">
    <property type="protein sequence ID" value="KAF4397065.1"/>
    <property type="molecule type" value="Genomic_DNA"/>
</dbReference>
<evidence type="ECO:0000256" key="11">
    <source>
        <dbReference type="SAM" id="MobiDB-lite"/>
    </source>
</evidence>
<dbReference type="PANTHER" id="PTHR11782">
    <property type="entry name" value="ADENOSINE/GUANOSINE DIPHOSPHATASE"/>
    <property type="match status" value="1"/>
</dbReference>
<dbReference type="PROSITE" id="PS51039">
    <property type="entry name" value="ZF_AN1"/>
    <property type="match status" value="1"/>
</dbReference>
<dbReference type="InterPro" id="IPR000407">
    <property type="entry name" value="GDA1_CD39_NTPase"/>
</dbReference>
<feature type="binding site" evidence="8">
    <location>
        <begin position="1191"/>
        <end position="1195"/>
    </location>
    <ligand>
        <name>ATP</name>
        <dbReference type="ChEBI" id="CHEBI:30616"/>
    </ligand>
</feature>
<evidence type="ECO:0000256" key="1">
    <source>
        <dbReference type="ARBA" id="ARBA00003732"/>
    </source>
</evidence>
<dbReference type="PROSITE" id="PS01238">
    <property type="entry name" value="GDA1_CD39_NTPASE"/>
    <property type="match status" value="2"/>
</dbReference>
<evidence type="ECO:0000313" key="14">
    <source>
        <dbReference type="Proteomes" id="UP000583929"/>
    </source>
</evidence>
<feature type="active site" description="Proton acceptor" evidence="7">
    <location>
        <position position="1161"/>
    </location>
</feature>
<dbReference type="GO" id="GO:0008270">
    <property type="term" value="F:zinc ion binding"/>
    <property type="evidence" value="ECO:0007669"/>
    <property type="project" value="UniProtKB-KW"/>
</dbReference>
<dbReference type="GO" id="GO:0005524">
    <property type="term" value="F:ATP binding"/>
    <property type="evidence" value="ECO:0007669"/>
    <property type="project" value="UniProtKB-KW"/>
</dbReference>
<evidence type="ECO:0000256" key="10">
    <source>
        <dbReference type="RuleBase" id="RU003833"/>
    </source>
</evidence>
<gene>
    <name evidence="13" type="ORF">G4B88_008911</name>
</gene>
<dbReference type="Gene3D" id="3.30.420.150">
    <property type="entry name" value="Exopolyphosphatase. Domain 2"/>
    <property type="match status" value="2"/>
</dbReference>
<dbReference type="GO" id="GO:0004672">
    <property type="term" value="F:protein kinase activity"/>
    <property type="evidence" value="ECO:0007669"/>
    <property type="project" value="InterPro"/>
</dbReference>
<feature type="region of interest" description="Disordered" evidence="11">
    <location>
        <begin position="866"/>
        <end position="965"/>
    </location>
</feature>
<dbReference type="PANTHER" id="PTHR11782:SF83">
    <property type="entry name" value="GUANOSINE-DIPHOSPHATASE"/>
    <property type="match status" value="1"/>
</dbReference>
<dbReference type="Pfam" id="PF07714">
    <property type="entry name" value="PK_Tyr_Ser-Thr"/>
    <property type="match status" value="1"/>
</dbReference>
<keyword evidence="5 10" id="KW-0378">Hydrolase</keyword>
<dbReference type="Proteomes" id="UP000583929">
    <property type="component" value="Unassembled WGS sequence"/>
</dbReference>
<dbReference type="SUPFAM" id="SSF56112">
    <property type="entry name" value="Protein kinase-like (PK-like)"/>
    <property type="match status" value="1"/>
</dbReference>
<evidence type="ECO:0000256" key="9">
    <source>
        <dbReference type="PROSITE-ProRule" id="PRU00449"/>
    </source>
</evidence>
<evidence type="ECO:0000256" key="7">
    <source>
        <dbReference type="PIRSR" id="PIRSR600407-1"/>
    </source>
</evidence>
<dbReference type="InterPro" id="IPR001245">
    <property type="entry name" value="Ser-Thr/Tyr_kinase_cat_dom"/>
</dbReference>
<dbReference type="InterPro" id="IPR011009">
    <property type="entry name" value="Kinase-like_dom_sf"/>
</dbReference>
<dbReference type="GO" id="GO:0016020">
    <property type="term" value="C:membrane"/>
    <property type="evidence" value="ECO:0007669"/>
    <property type="project" value="TreeGrafter"/>
</dbReference>
<comment type="function">
    <text evidence="1">May be involved in environmental stress response.</text>
</comment>
<dbReference type="SMART" id="SM00154">
    <property type="entry name" value="ZnF_AN1"/>
    <property type="match status" value="1"/>
</dbReference>
<name>A0A7J6HPY5_CANSA</name>
<organism evidence="13 14">
    <name type="scientific">Cannabis sativa</name>
    <name type="common">Hemp</name>
    <name type="synonym">Marijuana</name>
    <dbReference type="NCBI Taxonomy" id="3483"/>
    <lineage>
        <taxon>Eukaryota</taxon>
        <taxon>Viridiplantae</taxon>
        <taxon>Streptophyta</taxon>
        <taxon>Embryophyta</taxon>
        <taxon>Tracheophyta</taxon>
        <taxon>Spermatophyta</taxon>
        <taxon>Magnoliopsida</taxon>
        <taxon>eudicotyledons</taxon>
        <taxon>Gunneridae</taxon>
        <taxon>Pentapetalae</taxon>
        <taxon>rosids</taxon>
        <taxon>fabids</taxon>
        <taxon>Rosales</taxon>
        <taxon>Cannabaceae</taxon>
        <taxon>Cannabis</taxon>
    </lineage>
</organism>
<evidence type="ECO:0000256" key="4">
    <source>
        <dbReference type="ARBA" id="ARBA00022771"/>
    </source>
</evidence>
<keyword evidence="3" id="KW-0479">Metal-binding</keyword>
<feature type="compositionally biased region" description="Polar residues" evidence="11">
    <location>
        <begin position="907"/>
        <end position="931"/>
    </location>
</feature>